<evidence type="ECO:0000256" key="1">
    <source>
        <dbReference type="ARBA" id="ARBA00007532"/>
    </source>
</evidence>
<dbReference type="PANTHER" id="PTHR22912">
    <property type="entry name" value="DISULFIDE OXIDOREDUCTASE"/>
    <property type="match status" value="1"/>
</dbReference>
<comment type="similarity">
    <text evidence="1">Belongs to the class-I pyridine nucleotide-disulfide oxidoreductase family.</text>
</comment>
<dbReference type="Gene3D" id="3.50.50.60">
    <property type="entry name" value="FAD/NAD(P)-binding domain"/>
    <property type="match status" value="1"/>
</dbReference>
<reference evidence="2" key="1">
    <citation type="journal article" date="2014" name="Int. J. Syst. Evol. Microbiol.">
        <title>Complete genome sequence of Corynebacterium casei LMG S-19264T (=DSM 44701T), isolated from a smear-ripened cheese.</title>
        <authorList>
            <consortium name="US DOE Joint Genome Institute (JGI-PGF)"/>
            <person name="Walter F."/>
            <person name="Albersmeier A."/>
            <person name="Kalinowski J."/>
            <person name="Ruckert C."/>
        </authorList>
    </citation>
    <scope>NUCLEOTIDE SEQUENCE</scope>
    <source>
        <strain evidence="2">JCM 3302</strain>
    </source>
</reference>
<protein>
    <submittedName>
        <fullName evidence="2">Uncharacterized protein</fullName>
    </submittedName>
</protein>
<comment type="caution">
    <text evidence="2">The sequence shown here is derived from an EMBL/GenBank/DDBJ whole genome shotgun (WGS) entry which is preliminary data.</text>
</comment>
<sequence length="127" mass="13721">MTVIGAGPVGENVAERARAAGLDAAIGERELFGGHCSFQAYDPSTALLRPVPALADARRVPGLRHAVAWQLDIDAVLAHRDRTASYWKGEDQADRLHSIPVDLLRGHGPLDDPDGWRCGHRRATPSN</sequence>
<dbReference type="Proteomes" id="UP000641386">
    <property type="component" value="Unassembled WGS sequence"/>
</dbReference>
<keyword evidence="3" id="KW-1185">Reference proteome</keyword>
<evidence type="ECO:0000313" key="2">
    <source>
        <dbReference type="EMBL" id="GHE98218.1"/>
    </source>
</evidence>
<dbReference type="RefSeq" id="WP_189905636.1">
    <property type="nucleotide sequence ID" value="NZ_BNBC01000037.1"/>
</dbReference>
<proteinExistence type="inferred from homology"/>
<name>A0A919ADC5_9ACTN</name>
<dbReference type="PANTHER" id="PTHR22912:SF151">
    <property type="entry name" value="DIHYDROLIPOYL DEHYDROGENASE, MITOCHONDRIAL"/>
    <property type="match status" value="1"/>
</dbReference>
<dbReference type="EMBL" id="BNBC01000037">
    <property type="protein sequence ID" value="GHE98218.1"/>
    <property type="molecule type" value="Genomic_DNA"/>
</dbReference>
<evidence type="ECO:0000313" key="3">
    <source>
        <dbReference type="Proteomes" id="UP000641386"/>
    </source>
</evidence>
<dbReference type="GO" id="GO:0006103">
    <property type="term" value="P:2-oxoglutarate metabolic process"/>
    <property type="evidence" value="ECO:0007669"/>
    <property type="project" value="TreeGrafter"/>
</dbReference>
<dbReference type="InterPro" id="IPR050151">
    <property type="entry name" value="Class-I_Pyr_Nuc-Dis_Oxidored"/>
</dbReference>
<dbReference type="GO" id="GO:0050660">
    <property type="term" value="F:flavin adenine dinucleotide binding"/>
    <property type="evidence" value="ECO:0007669"/>
    <property type="project" value="TreeGrafter"/>
</dbReference>
<organism evidence="2 3">
    <name type="scientific">Streptomyces spiralis</name>
    <dbReference type="NCBI Taxonomy" id="66376"/>
    <lineage>
        <taxon>Bacteria</taxon>
        <taxon>Bacillati</taxon>
        <taxon>Actinomycetota</taxon>
        <taxon>Actinomycetes</taxon>
        <taxon>Kitasatosporales</taxon>
        <taxon>Streptomycetaceae</taxon>
        <taxon>Streptomyces</taxon>
    </lineage>
</organism>
<dbReference type="SUPFAM" id="SSF51905">
    <property type="entry name" value="FAD/NAD(P)-binding domain"/>
    <property type="match status" value="1"/>
</dbReference>
<dbReference type="AlphaFoldDB" id="A0A919ADC5"/>
<accession>A0A919ADC5</accession>
<gene>
    <name evidence="2" type="ORF">GCM10014715_62990</name>
</gene>
<dbReference type="InterPro" id="IPR036188">
    <property type="entry name" value="FAD/NAD-bd_sf"/>
</dbReference>
<dbReference type="GO" id="GO:0004148">
    <property type="term" value="F:dihydrolipoyl dehydrogenase (NADH) activity"/>
    <property type="evidence" value="ECO:0007669"/>
    <property type="project" value="TreeGrafter"/>
</dbReference>
<reference evidence="2" key="2">
    <citation type="submission" date="2020-09" db="EMBL/GenBank/DDBJ databases">
        <authorList>
            <person name="Sun Q."/>
            <person name="Ohkuma M."/>
        </authorList>
    </citation>
    <scope>NUCLEOTIDE SEQUENCE</scope>
    <source>
        <strain evidence="2">JCM 3302</strain>
    </source>
</reference>